<dbReference type="AlphaFoldDB" id="A0A098BPI4"/>
<name>A0A098BPI4_9NOCA</name>
<protein>
    <submittedName>
        <fullName evidence="1">Uncharacterized protein</fullName>
    </submittedName>
</protein>
<accession>A0A098BPI4</accession>
<gene>
    <name evidence="1" type="ORF">RHRU231_720041</name>
</gene>
<evidence type="ECO:0000313" key="1">
    <source>
        <dbReference type="EMBL" id="CDZ90523.1"/>
    </source>
</evidence>
<dbReference type="Proteomes" id="UP000042997">
    <property type="component" value="Unassembled WGS sequence"/>
</dbReference>
<proteinExistence type="predicted"/>
<reference evidence="1 2" key="1">
    <citation type="journal article" date="2014" name="Genome Announc.">
        <title>Draft Genome Sequence of Propane- and Butane-Oxidizing Actinobacterium Rhodococcus ruber IEGM 231.</title>
        <authorList>
            <person name="Ivshina I.B."/>
            <person name="Kuyukina M.S."/>
            <person name="Krivoruchko A.V."/>
            <person name="Barbe V."/>
            <person name="Fischer C."/>
        </authorList>
    </citation>
    <scope>NUCLEOTIDE SEQUENCE [LARGE SCALE GENOMIC DNA]</scope>
</reference>
<organism evidence="1 2">
    <name type="scientific">Rhodococcus ruber</name>
    <dbReference type="NCBI Taxonomy" id="1830"/>
    <lineage>
        <taxon>Bacteria</taxon>
        <taxon>Bacillati</taxon>
        <taxon>Actinomycetota</taxon>
        <taxon>Actinomycetes</taxon>
        <taxon>Mycobacteriales</taxon>
        <taxon>Nocardiaceae</taxon>
        <taxon>Rhodococcus</taxon>
    </lineage>
</organism>
<dbReference type="EMBL" id="CCSD01000086">
    <property type="protein sequence ID" value="CDZ90523.1"/>
    <property type="molecule type" value="Genomic_DNA"/>
</dbReference>
<sequence length="32" mass="3852">MGPERTRECSISDDDREREGFFFPQYRLLCVV</sequence>
<evidence type="ECO:0000313" key="2">
    <source>
        <dbReference type="Proteomes" id="UP000042997"/>
    </source>
</evidence>